<accession>A0AA39F203</accession>
<name>A0AA39F203_MICHY</name>
<comment type="caution">
    <text evidence="1">The sequence shown here is derived from an EMBL/GenBank/DDBJ whole genome shotgun (WGS) entry which is preliminary data.</text>
</comment>
<dbReference type="EMBL" id="JAQQBR010001835">
    <property type="protein sequence ID" value="KAK0161467.1"/>
    <property type="molecule type" value="Genomic_DNA"/>
</dbReference>
<sequence>MINYLILCGVFYGVQVTAQQSIGIKSSNILGGPEQHASFSFIRPGLTQTSFSFNGPSSHQAFSSSIGNPQLAHRVLPNVANALSYRNPGLGYLTNGPISTAFAPSQHLIGPQIASPQSYNQLSLDQTTPLGYSQHGLSDLYQNQLNQLLALRQTQSLQFPLHQSQPDLSTHQVQEQHQQLHP</sequence>
<organism evidence="1 2">
    <name type="scientific">Microctonus hyperodae</name>
    <name type="common">Parasitoid wasp</name>
    <dbReference type="NCBI Taxonomy" id="165561"/>
    <lineage>
        <taxon>Eukaryota</taxon>
        <taxon>Metazoa</taxon>
        <taxon>Ecdysozoa</taxon>
        <taxon>Arthropoda</taxon>
        <taxon>Hexapoda</taxon>
        <taxon>Insecta</taxon>
        <taxon>Pterygota</taxon>
        <taxon>Neoptera</taxon>
        <taxon>Endopterygota</taxon>
        <taxon>Hymenoptera</taxon>
        <taxon>Apocrita</taxon>
        <taxon>Ichneumonoidea</taxon>
        <taxon>Braconidae</taxon>
        <taxon>Euphorinae</taxon>
        <taxon>Microctonus</taxon>
    </lineage>
</organism>
<evidence type="ECO:0000313" key="2">
    <source>
        <dbReference type="Proteomes" id="UP001168972"/>
    </source>
</evidence>
<dbReference type="Proteomes" id="UP001168972">
    <property type="component" value="Unassembled WGS sequence"/>
</dbReference>
<reference evidence="1" key="1">
    <citation type="journal article" date="2023" name="bioRxiv">
        <title>Scaffold-level genome assemblies of two parasitoid biocontrol wasps reveal the parthenogenesis mechanism and an associated novel virus.</title>
        <authorList>
            <person name="Inwood S."/>
            <person name="Skelly J."/>
            <person name="Guhlin J."/>
            <person name="Harrop T."/>
            <person name="Goldson S."/>
            <person name="Dearden P."/>
        </authorList>
    </citation>
    <scope>NUCLEOTIDE SEQUENCE</scope>
    <source>
        <strain evidence="1">Lincoln</strain>
        <tissue evidence="1">Whole body</tissue>
    </source>
</reference>
<proteinExistence type="predicted"/>
<evidence type="ECO:0000313" key="1">
    <source>
        <dbReference type="EMBL" id="KAK0161467.1"/>
    </source>
</evidence>
<gene>
    <name evidence="1" type="ORF">PV327_009934</name>
</gene>
<reference evidence="1" key="2">
    <citation type="submission" date="2023-03" db="EMBL/GenBank/DDBJ databases">
        <authorList>
            <person name="Inwood S.N."/>
            <person name="Skelly J.G."/>
            <person name="Guhlin J."/>
            <person name="Harrop T.W.R."/>
            <person name="Goldson S.G."/>
            <person name="Dearden P.K."/>
        </authorList>
    </citation>
    <scope>NUCLEOTIDE SEQUENCE</scope>
    <source>
        <strain evidence="1">Lincoln</strain>
        <tissue evidence="1">Whole body</tissue>
    </source>
</reference>
<keyword evidence="2" id="KW-1185">Reference proteome</keyword>
<dbReference type="AlphaFoldDB" id="A0AA39F203"/>
<protein>
    <submittedName>
        <fullName evidence="1">Uncharacterized protein</fullName>
    </submittedName>
</protein>